<evidence type="ECO:0000256" key="2">
    <source>
        <dbReference type="ARBA" id="ARBA00022448"/>
    </source>
</evidence>
<dbReference type="PANTHER" id="PTHR30222:SF12">
    <property type="entry name" value="NORSPERMIDINE SENSOR"/>
    <property type="match status" value="1"/>
</dbReference>
<dbReference type="RefSeq" id="WP_192215879.1">
    <property type="nucleotide sequence ID" value="NZ_BPQF01000002.1"/>
</dbReference>
<reference evidence="7" key="1">
    <citation type="journal article" date="2016" name="Front. Microbiol.">
        <title>Genome Sequence of the Piezophilic, Mesophilic Sulfate-Reducing Bacterium Desulfovibrio indicus J2T.</title>
        <authorList>
            <person name="Cao J."/>
            <person name="Maignien L."/>
            <person name="Shao Z."/>
            <person name="Alain K."/>
            <person name="Jebbar M."/>
        </authorList>
    </citation>
    <scope>NUCLEOTIDE SEQUENCE</scope>
    <source>
        <strain evidence="7">DSM 21893</strain>
    </source>
</reference>
<gene>
    <name evidence="7" type="primary">spuD</name>
    <name evidence="7" type="ORF">OICFNHDK_0356</name>
</gene>
<dbReference type="PIRSF" id="PIRSF019574">
    <property type="entry name" value="Periplasmic_polyamine_BP"/>
    <property type="match status" value="1"/>
</dbReference>
<comment type="subcellular location">
    <subcellularLocation>
        <location evidence="1 5">Periplasm</location>
    </subcellularLocation>
</comment>
<dbReference type="CDD" id="cd13659">
    <property type="entry name" value="PBP2_PotF"/>
    <property type="match status" value="1"/>
</dbReference>
<feature type="signal peptide" evidence="6">
    <location>
        <begin position="1"/>
        <end position="35"/>
    </location>
</feature>
<keyword evidence="8" id="KW-1185">Reference proteome</keyword>
<dbReference type="Gene3D" id="3.40.190.10">
    <property type="entry name" value="Periplasmic binding protein-like II"/>
    <property type="match status" value="2"/>
</dbReference>
<dbReference type="EMBL" id="BPQF01000002">
    <property type="protein sequence ID" value="GJD37917.1"/>
    <property type="molecule type" value="Genomic_DNA"/>
</dbReference>
<evidence type="ECO:0000256" key="4">
    <source>
        <dbReference type="ARBA" id="ARBA00022764"/>
    </source>
</evidence>
<dbReference type="GO" id="GO:0015846">
    <property type="term" value="P:polyamine transport"/>
    <property type="evidence" value="ECO:0007669"/>
    <property type="project" value="InterPro"/>
</dbReference>
<dbReference type="PRINTS" id="PR00909">
    <property type="entry name" value="SPERMDNBNDNG"/>
</dbReference>
<dbReference type="InterPro" id="IPR006059">
    <property type="entry name" value="SBP"/>
</dbReference>
<organism evidence="7 8">
    <name type="scientific">Methylobacterium bullatum</name>
    <dbReference type="NCBI Taxonomy" id="570505"/>
    <lineage>
        <taxon>Bacteria</taxon>
        <taxon>Pseudomonadati</taxon>
        <taxon>Pseudomonadota</taxon>
        <taxon>Alphaproteobacteria</taxon>
        <taxon>Hyphomicrobiales</taxon>
        <taxon>Methylobacteriaceae</taxon>
        <taxon>Methylobacterium</taxon>
    </lineage>
</organism>
<dbReference type="Proteomes" id="UP001055307">
    <property type="component" value="Unassembled WGS sequence"/>
</dbReference>
<feature type="chain" id="PRO_5043752829" description="Putrescine-binding periplasmic protein" evidence="6">
    <location>
        <begin position="36"/>
        <end position="384"/>
    </location>
</feature>
<name>A0AAV4Z2D1_9HYPH</name>
<evidence type="ECO:0000256" key="5">
    <source>
        <dbReference type="PIRNR" id="PIRNR019574"/>
    </source>
</evidence>
<accession>A0AAV4Z2D1</accession>
<keyword evidence="2 5" id="KW-0813">Transport</keyword>
<evidence type="ECO:0000256" key="6">
    <source>
        <dbReference type="SAM" id="SignalP"/>
    </source>
</evidence>
<comment type="function">
    <text evidence="5">Required for the activity of the bacterial periplasmic transport system of putrescine.</text>
</comment>
<dbReference type="SUPFAM" id="SSF53850">
    <property type="entry name" value="Periplasmic binding protein-like II"/>
    <property type="match status" value="1"/>
</dbReference>
<keyword evidence="3 6" id="KW-0732">Signal</keyword>
<evidence type="ECO:0000256" key="1">
    <source>
        <dbReference type="ARBA" id="ARBA00004418"/>
    </source>
</evidence>
<sequence>MRRIVFVILLIALALSLAGSLFLAFAFLNSAQAQAQAQEPKGPERVVNIYNWSDYIDPKMLDAFTKETGIKVVYDTYDNNEILETKLLAGQSGYDLVVPTGPFLQRLIKAGVFRPLDKAKIPNLRHAWPEIAQRLAVYDPGNAYAVDYMWGTTGIGVNLGPVRERLGPNQPLNTWTLVLNPALMAKLKDCGVMMLDSPEDLIPSMLPAYGLKPDTKRWDDISQVTDALFKVRGSVRKFHSSEYINGLANGDLCLAVGYSGDVMQAKKRAEESKNGVEIAYFIPKEGALMWFDALAIPKDAPHPEEAHRFIDYLMRPEVAAANTNFVAYANGNLAAKPLVKPEILSNAGIYPDEATMQRLFTNQAWDDRTQRFVTRNWTRVRTGR</sequence>
<dbReference type="InterPro" id="IPR001188">
    <property type="entry name" value="Sperm_putr-bd"/>
</dbReference>
<proteinExistence type="inferred from homology"/>
<reference evidence="7" key="2">
    <citation type="submission" date="2021-08" db="EMBL/GenBank/DDBJ databases">
        <authorList>
            <person name="Tani A."/>
            <person name="Ola A."/>
            <person name="Ogura Y."/>
            <person name="Katsura K."/>
            <person name="Hayashi T."/>
        </authorList>
    </citation>
    <scope>NUCLEOTIDE SEQUENCE</scope>
    <source>
        <strain evidence="7">DSM 21893</strain>
    </source>
</reference>
<dbReference type="GO" id="GO:0019808">
    <property type="term" value="F:polyamine binding"/>
    <property type="evidence" value="ECO:0007669"/>
    <property type="project" value="InterPro"/>
</dbReference>
<protein>
    <recommendedName>
        <fullName evidence="5">Putrescine-binding periplasmic protein</fullName>
    </recommendedName>
</protein>
<comment type="caution">
    <text evidence="7">The sequence shown here is derived from an EMBL/GenBank/DDBJ whole genome shotgun (WGS) entry which is preliminary data.</text>
</comment>
<dbReference type="Pfam" id="PF13416">
    <property type="entry name" value="SBP_bac_8"/>
    <property type="match status" value="1"/>
</dbReference>
<dbReference type="GO" id="GO:0042597">
    <property type="term" value="C:periplasmic space"/>
    <property type="evidence" value="ECO:0007669"/>
    <property type="project" value="UniProtKB-SubCell"/>
</dbReference>
<evidence type="ECO:0000313" key="7">
    <source>
        <dbReference type="EMBL" id="GJD37917.1"/>
    </source>
</evidence>
<dbReference type="PANTHER" id="PTHR30222">
    <property type="entry name" value="SPERMIDINE/PUTRESCINE-BINDING PERIPLASMIC PROTEIN"/>
    <property type="match status" value="1"/>
</dbReference>
<keyword evidence="4 5" id="KW-0574">Periplasm</keyword>
<evidence type="ECO:0000256" key="3">
    <source>
        <dbReference type="ARBA" id="ARBA00022729"/>
    </source>
</evidence>
<evidence type="ECO:0000313" key="8">
    <source>
        <dbReference type="Proteomes" id="UP001055307"/>
    </source>
</evidence>
<dbReference type="AlphaFoldDB" id="A0AAV4Z2D1"/>
<comment type="similarity">
    <text evidence="5">Belongs to the bacterial solute-binding protein PotD/PotF family.</text>
</comment>